<sequence length="141" mass="16083">MRKMKCFFLLWLLLILLGCQAVEVNHASMQQSENNELLLDEQIVKITISEIGGAGETVLQDVDSIVSIRSIVNSAVKEDGIVNIIEPDFYMNLLYEHGVEESFYCWIGDSGMINTLMRTEDTHTIYTPFEETPVTLLEFFQ</sequence>
<dbReference type="Proteomes" id="UP001597231">
    <property type="component" value="Unassembled WGS sequence"/>
</dbReference>
<keyword evidence="4" id="KW-1185">Reference proteome</keyword>
<evidence type="ECO:0000313" key="4">
    <source>
        <dbReference type="Proteomes" id="UP001597231"/>
    </source>
</evidence>
<dbReference type="PROSITE" id="PS51257">
    <property type="entry name" value="PROKAR_LIPOPROTEIN"/>
    <property type="match status" value="1"/>
</dbReference>
<evidence type="ECO:0000256" key="1">
    <source>
        <dbReference type="SAM" id="SignalP"/>
    </source>
</evidence>
<feature type="signal peptide" evidence="1">
    <location>
        <begin position="1"/>
        <end position="21"/>
    </location>
</feature>
<dbReference type="Pfam" id="PF26353">
    <property type="entry name" value="YhfM"/>
    <property type="match status" value="1"/>
</dbReference>
<protein>
    <recommendedName>
        <fullName evidence="2">YhfM-like domain-containing protein</fullName>
    </recommendedName>
</protein>
<name>A0ABW3TW69_9BACL</name>
<dbReference type="RefSeq" id="WP_381479559.1">
    <property type="nucleotide sequence ID" value="NZ_JBHTLT010000004.1"/>
</dbReference>
<dbReference type="EMBL" id="JBHTLT010000004">
    <property type="protein sequence ID" value="MFD1203718.1"/>
    <property type="molecule type" value="Genomic_DNA"/>
</dbReference>
<evidence type="ECO:0000313" key="3">
    <source>
        <dbReference type="EMBL" id="MFD1203718.1"/>
    </source>
</evidence>
<gene>
    <name evidence="3" type="ORF">ACFQ38_01040</name>
</gene>
<feature type="chain" id="PRO_5047462450" description="YhfM-like domain-containing protein" evidence="1">
    <location>
        <begin position="22"/>
        <end position="141"/>
    </location>
</feature>
<comment type="caution">
    <text evidence="3">The sequence shown here is derived from an EMBL/GenBank/DDBJ whole genome shotgun (WGS) entry which is preliminary data.</text>
</comment>
<keyword evidence="1" id="KW-0732">Signal</keyword>
<proteinExistence type="predicted"/>
<accession>A0ABW3TW69</accession>
<dbReference type="InterPro" id="IPR058780">
    <property type="entry name" value="YhfM-like_dom"/>
</dbReference>
<reference evidence="4" key="1">
    <citation type="journal article" date="2019" name="Int. J. Syst. Evol. Microbiol.">
        <title>The Global Catalogue of Microorganisms (GCM) 10K type strain sequencing project: providing services to taxonomists for standard genome sequencing and annotation.</title>
        <authorList>
            <consortium name="The Broad Institute Genomics Platform"/>
            <consortium name="The Broad Institute Genome Sequencing Center for Infectious Disease"/>
            <person name="Wu L."/>
            <person name="Ma J."/>
        </authorList>
    </citation>
    <scope>NUCLEOTIDE SEQUENCE [LARGE SCALE GENOMIC DNA]</scope>
    <source>
        <strain evidence="4">CCUG 53915</strain>
    </source>
</reference>
<evidence type="ECO:0000259" key="2">
    <source>
        <dbReference type="Pfam" id="PF26353"/>
    </source>
</evidence>
<feature type="domain" description="YhfM-like" evidence="2">
    <location>
        <begin position="41"/>
        <end position="140"/>
    </location>
</feature>
<organism evidence="3 4">
    <name type="scientific">Sporosarcina contaminans</name>
    <dbReference type="NCBI Taxonomy" id="633403"/>
    <lineage>
        <taxon>Bacteria</taxon>
        <taxon>Bacillati</taxon>
        <taxon>Bacillota</taxon>
        <taxon>Bacilli</taxon>
        <taxon>Bacillales</taxon>
        <taxon>Caryophanaceae</taxon>
        <taxon>Sporosarcina</taxon>
    </lineage>
</organism>